<dbReference type="RefSeq" id="WP_202004592.1">
    <property type="nucleotide sequence ID" value="NZ_JAERSF010000003.1"/>
</dbReference>
<dbReference type="Pfam" id="PF17127">
    <property type="entry name" value="DUF5106"/>
    <property type="match status" value="1"/>
</dbReference>
<dbReference type="PROSITE" id="PS51352">
    <property type="entry name" value="THIOREDOXIN_2"/>
    <property type="match status" value="1"/>
</dbReference>
<dbReference type="InterPro" id="IPR013766">
    <property type="entry name" value="Thioredoxin_domain"/>
</dbReference>
<dbReference type="EMBL" id="JAERSF010000003">
    <property type="protein sequence ID" value="MBL0738543.1"/>
    <property type="molecule type" value="Genomic_DNA"/>
</dbReference>
<gene>
    <name evidence="2" type="ORF">JI750_16730</name>
</gene>
<dbReference type="InterPro" id="IPR033395">
    <property type="entry name" value="DUF5106"/>
</dbReference>
<dbReference type="Proteomes" id="UP000603728">
    <property type="component" value="Unassembled WGS sequence"/>
</dbReference>
<evidence type="ECO:0000259" key="1">
    <source>
        <dbReference type="PROSITE" id="PS51352"/>
    </source>
</evidence>
<evidence type="ECO:0000313" key="2">
    <source>
        <dbReference type="EMBL" id="MBL0738543.1"/>
    </source>
</evidence>
<protein>
    <submittedName>
        <fullName evidence="2">DUF5106 domain-containing protein</fullName>
    </submittedName>
</protein>
<comment type="caution">
    <text evidence="2">The sequence shown here is derived from an EMBL/GenBank/DDBJ whole genome shotgun (WGS) entry which is preliminary data.</text>
</comment>
<dbReference type="SUPFAM" id="SSF52833">
    <property type="entry name" value="Thioredoxin-like"/>
    <property type="match status" value="1"/>
</dbReference>
<name>A0ABS1KGD5_9FLAO</name>
<accession>A0ABS1KGD5</accession>
<reference evidence="2 3" key="1">
    <citation type="submission" date="2021-01" db="EMBL/GenBank/DDBJ databases">
        <title>Genome seq and assembly of Flavobacterium sp. GN10.</title>
        <authorList>
            <person name="Chhetri G."/>
        </authorList>
    </citation>
    <scope>NUCLEOTIDE SEQUENCE [LARGE SCALE GENOMIC DNA]</scope>
    <source>
        <strain evidence="2 3">GN10</strain>
    </source>
</reference>
<dbReference type="Gene3D" id="3.40.30.10">
    <property type="entry name" value="Glutaredoxin"/>
    <property type="match status" value="1"/>
</dbReference>
<dbReference type="Pfam" id="PF13905">
    <property type="entry name" value="Thioredoxin_8"/>
    <property type="match status" value="1"/>
</dbReference>
<proteinExistence type="predicted"/>
<dbReference type="InterPro" id="IPR012336">
    <property type="entry name" value="Thioredoxin-like_fold"/>
</dbReference>
<dbReference type="InterPro" id="IPR036249">
    <property type="entry name" value="Thioredoxin-like_sf"/>
</dbReference>
<sequence>MRKQHFIRVIVLIMCITSIATKSYSQSAIVVKNAYIKKGDASYLYGFRDSKRIEIDTAYAVVAGKISIATKEALKPGMYFISTPSIIEKEPIQILLSQEQKEQINIECEESSDKIKVDKNVEGDVYRAYIEAARQYFMQQDNYRVQLRSVSTEKEKELLLKKVTDAQQQFYNFGVQTAKGYPETLLASIINCNNIPPNPDDKFKSYLEHTSSIQYKTATDFIRKNYWSGVDFKDTLLLNTPFLADKTENYTRQFNPDDSNTVGIVVELLEKSKVNPQLFQIISDAMFQIYNKPGSDYYNNDVTIAILNKSLEQTFIPDWKKLSIREQIKIIQKNKIGTIANNITLKDSSGKSHVLKESKATYILLYFYDPECHSCAKATPIVKDWAGKQKNLKIWSVYIEQDKAKWEKYNNENSSPENWLNLWDENREDKLTEKYWIDGIPAMYLLDKDKKVLLKNASFNQLANYFSNE</sequence>
<evidence type="ECO:0000313" key="3">
    <source>
        <dbReference type="Proteomes" id="UP000603728"/>
    </source>
</evidence>
<keyword evidence="3" id="KW-1185">Reference proteome</keyword>
<organism evidence="2 3">
    <name type="scientific">Flavobacterium tagetis</name>
    <dbReference type="NCBI Taxonomy" id="2801336"/>
    <lineage>
        <taxon>Bacteria</taxon>
        <taxon>Pseudomonadati</taxon>
        <taxon>Bacteroidota</taxon>
        <taxon>Flavobacteriia</taxon>
        <taxon>Flavobacteriales</taxon>
        <taxon>Flavobacteriaceae</taxon>
        <taxon>Flavobacterium</taxon>
    </lineage>
</organism>
<feature type="domain" description="Thioredoxin" evidence="1">
    <location>
        <begin position="334"/>
        <end position="469"/>
    </location>
</feature>